<dbReference type="GeneID" id="25260013"/>
<dbReference type="GO" id="GO:0004672">
    <property type="term" value="F:protein kinase activity"/>
    <property type="evidence" value="ECO:0007669"/>
    <property type="project" value="InterPro"/>
</dbReference>
<dbReference type="PROSITE" id="PS00109">
    <property type="entry name" value="PROTEIN_KINASE_TYR"/>
    <property type="match status" value="1"/>
</dbReference>
<dbReference type="SUPFAM" id="SSF56112">
    <property type="entry name" value="Protein kinase-like (PK-like)"/>
    <property type="match status" value="1"/>
</dbReference>
<accession>A0A098VQK7</accession>
<dbReference type="VEuPathDB" id="MicrosporidiaDB:DI09_44p80"/>
<sequence length="178" mass="19732">MASFLQQNKICHNDISLSNVMIDRQSQRILMIDFADSSLIHSKNAKASTSTAISTLSYGSTGISAPSASTNEATLAFMKVSNHSESKNQLPKRSPFLPNSVSGPKFLSLSRFQHLMIKEGDCKDGVKLERLVHNWIKKTQLSTGVQVLKRSLSECLKKKFCLNPFLNFQSSMVSHIPT</sequence>
<dbReference type="Proteomes" id="UP000029725">
    <property type="component" value="Unassembled WGS sequence"/>
</dbReference>
<reference evidence="1 2" key="1">
    <citation type="submission" date="2014-04" db="EMBL/GenBank/DDBJ databases">
        <title>A new species of microsporidia sheds light on the evolution of extreme parasitism.</title>
        <authorList>
            <person name="Haag K.L."/>
            <person name="James T.Y."/>
            <person name="Larsson R."/>
            <person name="Schaer T.M."/>
            <person name="Refardt D."/>
            <person name="Pombert J.-F."/>
            <person name="Ebert D."/>
        </authorList>
    </citation>
    <scope>NUCLEOTIDE SEQUENCE [LARGE SCALE GENOMIC DNA]</scope>
    <source>
        <strain evidence="1 2">UGP3</strain>
        <tissue evidence="1">Spores</tissue>
    </source>
</reference>
<keyword evidence="2" id="KW-1185">Reference proteome</keyword>
<evidence type="ECO:0000313" key="2">
    <source>
        <dbReference type="Proteomes" id="UP000029725"/>
    </source>
</evidence>
<dbReference type="EMBL" id="JMKJ01000388">
    <property type="protein sequence ID" value="KGG51104.1"/>
    <property type="molecule type" value="Genomic_DNA"/>
</dbReference>
<dbReference type="InterPro" id="IPR008266">
    <property type="entry name" value="Tyr_kinase_AS"/>
</dbReference>
<name>A0A098VQK7_9MICR</name>
<gene>
    <name evidence="1" type="ORF">DI09_44p80</name>
</gene>
<dbReference type="RefSeq" id="XP_013237553.1">
    <property type="nucleotide sequence ID" value="XM_013382099.1"/>
</dbReference>
<dbReference type="InterPro" id="IPR011009">
    <property type="entry name" value="Kinase-like_dom_sf"/>
</dbReference>
<comment type="caution">
    <text evidence="1">The sequence shown here is derived from an EMBL/GenBank/DDBJ whole genome shotgun (WGS) entry which is preliminary data.</text>
</comment>
<organism evidence="1 2">
    <name type="scientific">Mitosporidium daphniae</name>
    <dbReference type="NCBI Taxonomy" id="1485682"/>
    <lineage>
        <taxon>Eukaryota</taxon>
        <taxon>Fungi</taxon>
        <taxon>Fungi incertae sedis</taxon>
        <taxon>Microsporidia</taxon>
        <taxon>Mitosporidium</taxon>
    </lineage>
</organism>
<dbReference type="HOGENOM" id="CLU_1510970_0_0_1"/>
<dbReference type="Gene3D" id="1.10.510.10">
    <property type="entry name" value="Transferase(Phosphotransferase) domain 1"/>
    <property type="match status" value="1"/>
</dbReference>
<evidence type="ECO:0000313" key="1">
    <source>
        <dbReference type="EMBL" id="KGG51104.1"/>
    </source>
</evidence>
<proteinExistence type="predicted"/>
<dbReference type="AlphaFoldDB" id="A0A098VQK7"/>
<protein>
    <submittedName>
        <fullName evidence="1">Uncharacterized protein</fullName>
    </submittedName>
</protein>